<evidence type="ECO:0000313" key="2">
    <source>
        <dbReference type="EMBL" id="BET01145.1"/>
    </source>
</evidence>
<dbReference type="Proteomes" id="UP001307889">
    <property type="component" value="Chromosome 12"/>
</dbReference>
<evidence type="ECO:0000313" key="3">
    <source>
        <dbReference type="Proteomes" id="UP001307889"/>
    </source>
</evidence>
<feature type="region of interest" description="Disordered" evidence="1">
    <location>
        <begin position="1"/>
        <end position="36"/>
    </location>
</feature>
<evidence type="ECO:0000256" key="1">
    <source>
        <dbReference type="SAM" id="MobiDB-lite"/>
    </source>
</evidence>
<accession>A0ABN7BBV7</accession>
<proteinExistence type="predicted"/>
<dbReference type="EMBL" id="AP028920">
    <property type="protein sequence ID" value="BET01145.1"/>
    <property type="molecule type" value="Genomic_DNA"/>
</dbReference>
<protein>
    <submittedName>
        <fullName evidence="2">Uncharacterized protein</fullName>
    </submittedName>
</protein>
<reference evidence="2 3" key="1">
    <citation type="submission" date="2023-09" db="EMBL/GenBank/DDBJ databases">
        <title>Nesidiocoris tenuis whole genome shotgun sequence.</title>
        <authorList>
            <person name="Shibata T."/>
            <person name="Shimoda M."/>
            <person name="Kobayashi T."/>
            <person name="Uehara T."/>
        </authorList>
    </citation>
    <scope>NUCLEOTIDE SEQUENCE [LARGE SCALE GENOMIC DNA]</scope>
    <source>
        <strain evidence="2 3">Japan</strain>
    </source>
</reference>
<gene>
    <name evidence="2" type="ORF">NTJ_13963</name>
</gene>
<keyword evidence="3" id="KW-1185">Reference proteome</keyword>
<organism evidence="2 3">
    <name type="scientific">Nesidiocoris tenuis</name>
    <dbReference type="NCBI Taxonomy" id="355587"/>
    <lineage>
        <taxon>Eukaryota</taxon>
        <taxon>Metazoa</taxon>
        <taxon>Ecdysozoa</taxon>
        <taxon>Arthropoda</taxon>
        <taxon>Hexapoda</taxon>
        <taxon>Insecta</taxon>
        <taxon>Pterygota</taxon>
        <taxon>Neoptera</taxon>
        <taxon>Paraneoptera</taxon>
        <taxon>Hemiptera</taxon>
        <taxon>Heteroptera</taxon>
        <taxon>Panheteroptera</taxon>
        <taxon>Cimicomorpha</taxon>
        <taxon>Miridae</taxon>
        <taxon>Dicyphina</taxon>
        <taxon>Nesidiocoris</taxon>
    </lineage>
</organism>
<name>A0ABN7BBV7_9HEMI</name>
<sequence>MVHTFGFEKINSRPSTRPTQRAHRSGIDPKRRLPPPAAPTILILTLSPVQKRSPPPVHSEVDRALIFCSGKSFDLILRFPHDPDESNLFDLISSRGTRKSVRRSLSAP</sequence>